<dbReference type="AlphaFoldDB" id="A0A150P9H7"/>
<dbReference type="EMBL" id="JELY01002493">
    <property type="protein sequence ID" value="KYF52354.1"/>
    <property type="molecule type" value="Genomic_DNA"/>
</dbReference>
<protein>
    <submittedName>
        <fullName evidence="1">Uncharacterized protein</fullName>
    </submittedName>
</protein>
<organism evidence="1 2">
    <name type="scientific">Sorangium cellulosum</name>
    <name type="common">Polyangium cellulosum</name>
    <dbReference type="NCBI Taxonomy" id="56"/>
    <lineage>
        <taxon>Bacteria</taxon>
        <taxon>Pseudomonadati</taxon>
        <taxon>Myxococcota</taxon>
        <taxon>Polyangia</taxon>
        <taxon>Polyangiales</taxon>
        <taxon>Polyangiaceae</taxon>
        <taxon>Sorangium</taxon>
    </lineage>
</organism>
<evidence type="ECO:0000313" key="2">
    <source>
        <dbReference type="Proteomes" id="UP000075420"/>
    </source>
</evidence>
<accession>A0A150P9H7</accession>
<comment type="caution">
    <text evidence="1">The sequence shown here is derived from an EMBL/GenBank/DDBJ whole genome shotgun (WGS) entry which is preliminary data.</text>
</comment>
<reference evidence="1 2" key="1">
    <citation type="submission" date="2014-02" db="EMBL/GenBank/DDBJ databases">
        <title>The small core and large imbalanced accessory genome model reveals a collaborative survival strategy of Sorangium cellulosum strains in nature.</title>
        <authorList>
            <person name="Han K."/>
            <person name="Peng R."/>
            <person name="Blom J."/>
            <person name="Li Y.-Z."/>
        </authorList>
    </citation>
    <scope>NUCLEOTIDE SEQUENCE [LARGE SCALE GENOMIC DNA]</scope>
    <source>
        <strain evidence="1 2">So0157-25</strain>
    </source>
</reference>
<evidence type="ECO:0000313" key="1">
    <source>
        <dbReference type="EMBL" id="KYF52354.1"/>
    </source>
</evidence>
<name>A0A150P9H7_SORCE</name>
<gene>
    <name evidence="1" type="ORF">BE08_31680</name>
</gene>
<dbReference type="Proteomes" id="UP000075420">
    <property type="component" value="Unassembled WGS sequence"/>
</dbReference>
<proteinExistence type="predicted"/>
<sequence>MATPATVHIDVELPSDLAQLRLPEGVDRRLQALLDKQDRGEQLSADEAIEAEGLVDLAELLSLLRLRASRQEPTPPR</sequence>